<dbReference type="GO" id="GO:0006260">
    <property type="term" value="P:DNA replication"/>
    <property type="evidence" value="ECO:0007669"/>
    <property type="project" value="UniProtKB-KW"/>
</dbReference>
<organism evidence="7 8">
    <name type="scientific">Syntrophothermus lipocalidus (strain DSM 12680 / TGB-C1)</name>
    <dbReference type="NCBI Taxonomy" id="643648"/>
    <lineage>
        <taxon>Bacteria</taxon>
        <taxon>Bacillati</taxon>
        <taxon>Bacillota</taxon>
        <taxon>Clostridia</taxon>
        <taxon>Eubacteriales</taxon>
        <taxon>Syntrophomonadaceae</taxon>
        <taxon>Syntrophothermus</taxon>
    </lineage>
</organism>
<evidence type="ECO:0000256" key="2">
    <source>
        <dbReference type="ARBA" id="ARBA00022705"/>
    </source>
</evidence>
<accession>D7CIJ2</accession>
<dbReference type="KEGG" id="slp:Slip_0050"/>
<keyword evidence="6" id="KW-0175">Coiled coil</keyword>
<keyword evidence="5" id="KW-0236">DNA replication inhibitor</keyword>
<keyword evidence="2" id="KW-0235">DNA replication</keyword>
<name>D7CIJ2_SYNLT</name>
<evidence type="ECO:0000256" key="5">
    <source>
        <dbReference type="ARBA" id="ARBA00022880"/>
    </source>
</evidence>
<evidence type="ECO:0008006" key="9">
    <source>
        <dbReference type="Google" id="ProtNLM"/>
    </source>
</evidence>
<keyword evidence="8" id="KW-1185">Reference proteome</keyword>
<dbReference type="EMBL" id="CP002048">
    <property type="protein sequence ID" value="ADI00857.1"/>
    <property type="molecule type" value="Genomic_DNA"/>
</dbReference>
<protein>
    <recommendedName>
        <fullName evidence="9">DNA replication initiation control protein YabA</fullName>
    </recommendedName>
</protein>
<keyword evidence="3" id="KW-0479">Metal-binding</keyword>
<feature type="coiled-coil region" evidence="6">
    <location>
        <begin position="1"/>
        <end position="28"/>
    </location>
</feature>
<gene>
    <name evidence="7" type="ordered locus">Slip_0050</name>
</gene>
<evidence type="ECO:0000313" key="7">
    <source>
        <dbReference type="EMBL" id="ADI00857.1"/>
    </source>
</evidence>
<keyword evidence="4" id="KW-0862">Zinc</keyword>
<evidence type="ECO:0000256" key="3">
    <source>
        <dbReference type="ARBA" id="ARBA00022723"/>
    </source>
</evidence>
<keyword evidence="1" id="KW-0963">Cytoplasm</keyword>
<dbReference type="GO" id="GO:0008156">
    <property type="term" value="P:negative regulation of DNA replication"/>
    <property type="evidence" value="ECO:0007669"/>
    <property type="project" value="UniProtKB-KW"/>
</dbReference>
<evidence type="ECO:0000256" key="6">
    <source>
        <dbReference type="SAM" id="Coils"/>
    </source>
</evidence>
<reference evidence="8" key="1">
    <citation type="journal article" date="2010" name="Stand. Genomic Sci.">
        <title>Complete genome sequence of Syntrophothermus lipocalidus type strain (TGB-C1T).</title>
        <authorList>
            <consortium name="US DOE Joint Genome Institute (JGI-PGF)"/>
            <person name="Djao O."/>
            <person name="Zhang X."/>
            <person name="Lucas S."/>
            <person name="Lapidus A."/>
            <person name="Glavina Del Rio T."/>
            <person name="Nolan M."/>
            <person name="Tice H."/>
            <person name="Cheng J."/>
            <person name="Han C."/>
            <person name="Tapia R."/>
            <person name="Goodwin L."/>
            <person name="Pitluck S."/>
            <person name="Liolios K."/>
            <person name="Ivanova N."/>
            <person name="Mavromatis K."/>
            <person name="Mikhailova N."/>
            <person name="Ovchinnikova G."/>
            <person name="Pati A."/>
            <person name="Brambilla E."/>
            <person name="Chen A."/>
            <person name="Palaniappan K."/>
            <person name="Land M."/>
            <person name="Hauser L."/>
            <person name="Chang Y."/>
            <person name="Jeffries C."/>
            <person name="Rohde M."/>
            <person name="Sikorski J."/>
            <person name="Spring S."/>
            <person name="Goker M."/>
            <person name="Detter J."/>
            <person name="Woyke T."/>
            <person name="Bristow J."/>
            <person name="Eisen J."/>
            <person name="Markowitz V."/>
            <person name="Hugenholtz P."/>
            <person name="Kyrpides N."/>
            <person name="Klenk H."/>
        </authorList>
    </citation>
    <scope>NUCLEOTIDE SEQUENCE [LARGE SCALE GENOMIC DNA]</scope>
    <source>
        <strain evidence="8">DSM 12680 / TGB-C1</strain>
    </source>
</reference>
<evidence type="ECO:0000256" key="1">
    <source>
        <dbReference type="ARBA" id="ARBA00022490"/>
    </source>
</evidence>
<dbReference type="GO" id="GO:0046872">
    <property type="term" value="F:metal ion binding"/>
    <property type="evidence" value="ECO:0007669"/>
    <property type="project" value="UniProtKB-KW"/>
</dbReference>
<reference evidence="7 8" key="2">
    <citation type="journal article" date="2010" name="Stand. Genomic Sci.">
        <title>Complete genome sequence of Syntrophothermus lipocalidus type strain (TGB-C1).</title>
        <authorList>
            <person name="Djao O.D."/>
            <person name="Zhang X."/>
            <person name="Lucas S."/>
            <person name="Lapidus A."/>
            <person name="Del Rio T.G."/>
            <person name="Nolan M."/>
            <person name="Tice H."/>
            <person name="Cheng J.F."/>
            <person name="Han C."/>
            <person name="Tapia R."/>
            <person name="Goodwin L."/>
            <person name="Pitluck S."/>
            <person name="Liolios K."/>
            <person name="Ivanova N."/>
            <person name="Mavromatis K."/>
            <person name="Mikhailova N."/>
            <person name="Ovchinnikova G."/>
            <person name="Pati A."/>
            <person name="Brambilla E."/>
            <person name="Chen A."/>
            <person name="Palaniappan K."/>
            <person name="Land M."/>
            <person name="Hauser L."/>
            <person name="Chang Y.J."/>
            <person name="Jeffries C.D."/>
            <person name="Rohde M."/>
            <person name="Sikorski J."/>
            <person name="Spring S."/>
            <person name="Goker M."/>
            <person name="Detter J.C."/>
            <person name="Woyke T."/>
            <person name="Bristow J."/>
            <person name="Eisen J.A."/>
            <person name="Markowitz V."/>
            <person name="Hugenholtz P."/>
            <person name="Kyrpides N.C."/>
            <person name="Klenk H.P."/>
        </authorList>
    </citation>
    <scope>NUCLEOTIDE SEQUENCE [LARGE SCALE GENOMIC DNA]</scope>
    <source>
        <strain evidence="8">DSM 12680 / TGB-C1</strain>
    </source>
</reference>
<evidence type="ECO:0000313" key="8">
    <source>
        <dbReference type="Proteomes" id="UP000000378"/>
    </source>
</evidence>
<dbReference type="Proteomes" id="UP000000378">
    <property type="component" value="Chromosome"/>
</dbReference>
<evidence type="ECO:0000256" key="4">
    <source>
        <dbReference type="ARBA" id="ARBA00022833"/>
    </source>
</evidence>
<sequence length="91" mass="10230">MNELKLLLWELLGELSELRERVSLLEQRLNVPASGETDTRATVGDGQNLVDLYLEGYHVCPMAYGRVREEECLFCVVFLAKSGGQNELSGR</sequence>
<dbReference type="InterPro" id="IPR010377">
    <property type="entry name" value="YabA"/>
</dbReference>
<dbReference type="eggNOG" id="COG4467">
    <property type="taxonomic scope" value="Bacteria"/>
</dbReference>
<dbReference type="STRING" id="643648.Slip_0050"/>
<proteinExistence type="predicted"/>
<dbReference type="AlphaFoldDB" id="D7CIJ2"/>
<dbReference type="Pfam" id="PF06156">
    <property type="entry name" value="YabA"/>
    <property type="match status" value="1"/>
</dbReference>
<dbReference type="HOGENOM" id="CLU_157169_0_0_9"/>